<dbReference type="AlphaFoldDB" id="A0AAN7WWA5"/>
<dbReference type="Proteomes" id="UP001346869">
    <property type="component" value="Unassembled WGS sequence"/>
</dbReference>
<sequence>MLGGRKRSKKSERKQKTRRHRQLSRPRKARLPLFKGAEIGLSSLRPPVDDSCLLSSDRAQRLTRTH</sequence>
<feature type="region of interest" description="Disordered" evidence="1">
    <location>
        <begin position="1"/>
        <end position="31"/>
    </location>
</feature>
<reference evidence="2 3" key="1">
    <citation type="journal article" date="2023" name="Genes (Basel)">
        <title>Chromosome-Level Genome Assembly and Circadian Gene Repertoire of the Patagonia Blennie Eleginops maclovinus-The Closest Ancestral Proxy of Antarctic Cryonotothenioids.</title>
        <authorList>
            <person name="Cheng C.C."/>
            <person name="Rivera-Colon A.G."/>
            <person name="Minhas B.F."/>
            <person name="Wilson L."/>
            <person name="Rayamajhi N."/>
            <person name="Vargas-Chacoff L."/>
            <person name="Catchen J.M."/>
        </authorList>
    </citation>
    <scope>NUCLEOTIDE SEQUENCE [LARGE SCALE GENOMIC DNA]</scope>
    <source>
        <strain evidence="2">JMC-PN-2008</strain>
    </source>
</reference>
<evidence type="ECO:0000256" key="1">
    <source>
        <dbReference type="SAM" id="MobiDB-lite"/>
    </source>
</evidence>
<proteinExistence type="predicted"/>
<comment type="caution">
    <text evidence="2">The sequence shown here is derived from an EMBL/GenBank/DDBJ whole genome shotgun (WGS) entry which is preliminary data.</text>
</comment>
<reference evidence="2 3" key="2">
    <citation type="journal article" date="2023" name="Mol. Biol. Evol.">
        <title>Genomics of Secondarily Temperate Adaptation in the Only Non-Antarctic Icefish.</title>
        <authorList>
            <person name="Rivera-Colon A.G."/>
            <person name="Rayamajhi N."/>
            <person name="Minhas B.F."/>
            <person name="Madrigal G."/>
            <person name="Bilyk K.T."/>
            <person name="Yoon V."/>
            <person name="Hune M."/>
            <person name="Gregory S."/>
            <person name="Cheng C.H.C."/>
            <person name="Catchen J.M."/>
        </authorList>
    </citation>
    <scope>NUCLEOTIDE SEQUENCE [LARGE SCALE GENOMIC DNA]</scope>
    <source>
        <strain evidence="2">JMC-PN-2008</strain>
    </source>
</reference>
<name>A0AAN7WWA5_ELEMC</name>
<gene>
    <name evidence="2" type="ORF">PBY51_006184</name>
</gene>
<protein>
    <submittedName>
        <fullName evidence="2">Uncharacterized protein</fullName>
    </submittedName>
</protein>
<evidence type="ECO:0000313" key="2">
    <source>
        <dbReference type="EMBL" id="KAK5848584.1"/>
    </source>
</evidence>
<keyword evidence="3" id="KW-1185">Reference proteome</keyword>
<feature type="region of interest" description="Disordered" evidence="1">
    <location>
        <begin position="47"/>
        <end position="66"/>
    </location>
</feature>
<evidence type="ECO:0000313" key="3">
    <source>
        <dbReference type="Proteomes" id="UP001346869"/>
    </source>
</evidence>
<feature type="compositionally biased region" description="Basic residues" evidence="1">
    <location>
        <begin position="1"/>
        <end position="30"/>
    </location>
</feature>
<organism evidence="2 3">
    <name type="scientific">Eleginops maclovinus</name>
    <name type="common">Patagonian blennie</name>
    <name type="synonym">Eleginus maclovinus</name>
    <dbReference type="NCBI Taxonomy" id="56733"/>
    <lineage>
        <taxon>Eukaryota</taxon>
        <taxon>Metazoa</taxon>
        <taxon>Chordata</taxon>
        <taxon>Craniata</taxon>
        <taxon>Vertebrata</taxon>
        <taxon>Euteleostomi</taxon>
        <taxon>Actinopterygii</taxon>
        <taxon>Neopterygii</taxon>
        <taxon>Teleostei</taxon>
        <taxon>Neoteleostei</taxon>
        <taxon>Acanthomorphata</taxon>
        <taxon>Eupercaria</taxon>
        <taxon>Perciformes</taxon>
        <taxon>Notothenioidei</taxon>
        <taxon>Eleginopidae</taxon>
        <taxon>Eleginops</taxon>
    </lineage>
</organism>
<dbReference type="EMBL" id="JAUZQC010000025">
    <property type="protein sequence ID" value="KAK5848584.1"/>
    <property type="molecule type" value="Genomic_DNA"/>
</dbReference>
<accession>A0AAN7WWA5</accession>